<feature type="domain" description="N-acetyltransferase" evidence="1">
    <location>
        <begin position="147"/>
        <end position="285"/>
    </location>
</feature>
<sequence>MYGGENMELEQFSKIKDFYKNAESFLLKHEAAAELITSSCLAHLEVKTSSSNPPFLCCIREGGDILLTAFMNPPRPLLIFGKEKALPLLIKKLAVQDWGISKLTAPAKLARAFAEIWLRETGNSHRISMRMMLYRLERLTAFPPTQGRMRQASLKDSELAGKWLYEMGSETRSLLTEQEAMQTACQKIQEKRVYIWDSDQPVSMAAITRPTKNGMTVNMVYTPPEHRRKGFAKSCVAGLSRELLQSGRKFCTIYTDETNPSSNKIYRDIGYEEIGRYTELAFNQK</sequence>
<accession>A0A9X1XE99</accession>
<reference evidence="2" key="1">
    <citation type="submission" date="2021-09" db="EMBL/GenBank/DDBJ databases">
        <title>Genome analysis of Fictibacillus sp. KIGAM418 isolated from marine sediment.</title>
        <authorList>
            <person name="Seo M.-J."/>
            <person name="Cho E.-S."/>
            <person name="Hwang C.Y."/>
        </authorList>
    </citation>
    <scope>NUCLEOTIDE SEQUENCE</scope>
    <source>
        <strain evidence="2">KIGAM418</strain>
    </source>
</reference>
<dbReference type="GO" id="GO:0016747">
    <property type="term" value="F:acyltransferase activity, transferring groups other than amino-acyl groups"/>
    <property type="evidence" value="ECO:0007669"/>
    <property type="project" value="InterPro"/>
</dbReference>
<dbReference type="InterPro" id="IPR013653">
    <property type="entry name" value="GCN5-like_dom"/>
</dbReference>
<dbReference type="InterPro" id="IPR000182">
    <property type="entry name" value="GNAT_dom"/>
</dbReference>
<evidence type="ECO:0000313" key="2">
    <source>
        <dbReference type="EMBL" id="MCK6259307.1"/>
    </source>
</evidence>
<dbReference type="PROSITE" id="PS51186">
    <property type="entry name" value="GNAT"/>
    <property type="match status" value="1"/>
</dbReference>
<organism evidence="2 3">
    <name type="scientific">Fictibacillus marinisediminis</name>
    <dbReference type="NCBI Taxonomy" id="2878389"/>
    <lineage>
        <taxon>Bacteria</taxon>
        <taxon>Bacillati</taxon>
        <taxon>Bacillota</taxon>
        <taxon>Bacilli</taxon>
        <taxon>Bacillales</taxon>
        <taxon>Fictibacillaceae</taxon>
        <taxon>Fictibacillus</taxon>
    </lineage>
</organism>
<dbReference type="InterPro" id="IPR016181">
    <property type="entry name" value="Acyl_CoA_acyltransferase"/>
</dbReference>
<evidence type="ECO:0000259" key="1">
    <source>
        <dbReference type="PROSITE" id="PS51186"/>
    </source>
</evidence>
<dbReference type="EMBL" id="JAIWJX010000002">
    <property type="protein sequence ID" value="MCK6259307.1"/>
    <property type="molecule type" value="Genomic_DNA"/>
</dbReference>
<dbReference type="SUPFAM" id="SSF55729">
    <property type="entry name" value="Acyl-CoA N-acyltransferases (Nat)"/>
    <property type="match status" value="1"/>
</dbReference>
<keyword evidence="2" id="KW-0012">Acyltransferase</keyword>
<evidence type="ECO:0000313" key="3">
    <source>
        <dbReference type="Proteomes" id="UP001139011"/>
    </source>
</evidence>
<dbReference type="AlphaFoldDB" id="A0A9X1XE99"/>
<gene>
    <name evidence="2" type="ORF">LCY76_22285</name>
</gene>
<dbReference type="Pfam" id="PF08445">
    <property type="entry name" value="FR47"/>
    <property type="match status" value="1"/>
</dbReference>
<name>A0A9X1XE99_9BACL</name>
<comment type="caution">
    <text evidence="2">The sequence shown here is derived from an EMBL/GenBank/DDBJ whole genome shotgun (WGS) entry which is preliminary data.</text>
</comment>
<dbReference type="Gene3D" id="3.40.630.30">
    <property type="match status" value="1"/>
</dbReference>
<dbReference type="RefSeq" id="WP_248254488.1">
    <property type="nucleotide sequence ID" value="NZ_JAIWJX010000002.1"/>
</dbReference>
<protein>
    <submittedName>
        <fullName evidence="2">GNAT family N-acetyltransferase</fullName>
        <ecNumber evidence="2">2.3.1.-</ecNumber>
    </submittedName>
</protein>
<keyword evidence="2" id="KW-0808">Transferase</keyword>
<proteinExistence type="predicted"/>
<dbReference type="EC" id="2.3.1.-" evidence="2"/>
<keyword evidence="3" id="KW-1185">Reference proteome</keyword>
<dbReference type="Proteomes" id="UP001139011">
    <property type="component" value="Unassembled WGS sequence"/>
</dbReference>